<keyword evidence="10 12" id="KW-0503">Monooxygenase</keyword>
<evidence type="ECO:0000256" key="2">
    <source>
        <dbReference type="ARBA" id="ARBA00004167"/>
    </source>
</evidence>
<accession>A0A8X8YI10</accession>
<dbReference type="PROSITE" id="PS00086">
    <property type="entry name" value="CYTOCHROME_P450"/>
    <property type="match status" value="1"/>
</dbReference>
<dbReference type="InterPro" id="IPR017972">
    <property type="entry name" value="Cyt_P450_CS"/>
</dbReference>
<dbReference type="Proteomes" id="UP000298416">
    <property type="component" value="Unassembled WGS sequence"/>
</dbReference>
<dbReference type="Pfam" id="PF00067">
    <property type="entry name" value="p450"/>
    <property type="match status" value="1"/>
</dbReference>
<keyword evidence="4 12" id="KW-0349">Heme</keyword>
<feature type="chain" id="PRO_5036458594" evidence="13">
    <location>
        <begin position="18"/>
        <end position="249"/>
    </location>
</feature>
<evidence type="ECO:0000313" key="15">
    <source>
        <dbReference type="Proteomes" id="UP000298416"/>
    </source>
</evidence>
<name>A0A8X8YI10_SALSN</name>
<keyword evidence="5" id="KW-0812">Transmembrane</keyword>
<dbReference type="InterPro" id="IPR001128">
    <property type="entry name" value="Cyt_P450"/>
</dbReference>
<dbReference type="SUPFAM" id="SSF48264">
    <property type="entry name" value="Cytochrome P450"/>
    <property type="match status" value="2"/>
</dbReference>
<reference evidence="14" key="2">
    <citation type="submission" date="2020-08" db="EMBL/GenBank/DDBJ databases">
        <title>Plant Genome Project.</title>
        <authorList>
            <person name="Zhang R.-G."/>
        </authorList>
    </citation>
    <scope>NUCLEOTIDE SEQUENCE</scope>
    <source>
        <strain evidence="14">Huo1</strain>
        <tissue evidence="14">Leaf</tissue>
    </source>
</reference>
<evidence type="ECO:0000256" key="8">
    <source>
        <dbReference type="ARBA" id="ARBA00023002"/>
    </source>
</evidence>
<dbReference type="Gene3D" id="1.10.630.10">
    <property type="entry name" value="Cytochrome P450"/>
    <property type="match status" value="2"/>
</dbReference>
<gene>
    <name evidence="14" type="ORF">SASPL_104883</name>
</gene>
<dbReference type="GO" id="GO:0016020">
    <property type="term" value="C:membrane"/>
    <property type="evidence" value="ECO:0007669"/>
    <property type="project" value="UniProtKB-SubCell"/>
</dbReference>
<sequence>MFVFSLILSFLSPSIYILRRSSGAVATGQPGIGETLQLISAYKTENPEPFIDERVGRYGPVFTTHLFGEPTVFSADPDTNRFILQNEGVSSSRATPAPHEHEEIRLKRGETDALLWEDYKSMSFTQRVSSLCYTIPKGWKVFASFRGNYSGATNMINMFNPFGGGPRRCPGAELARVELSVFLHRLVTQFRLNYLMILQLGGDRARQASFLSNDKNSKEVSHQHSKAKTRRCGIKIIESIIDLTFEEDI</sequence>
<keyword evidence="13" id="KW-0732">Signal</keyword>
<evidence type="ECO:0000256" key="11">
    <source>
        <dbReference type="ARBA" id="ARBA00023136"/>
    </source>
</evidence>
<feature type="signal peptide" evidence="13">
    <location>
        <begin position="1"/>
        <end position="17"/>
    </location>
</feature>
<evidence type="ECO:0000256" key="3">
    <source>
        <dbReference type="ARBA" id="ARBA00010617"/>
    </source>
</evidence>
<comment type="subcellular location">
    <subcellularLocation>
        <location evidence="2">Membrane</location>
        <topology evidence="2">Single-pass membrane protein</topology>
    </subcellularLocation>
</comment>
<comment type="similarity">
    <text evidence="3 12">Belongs to the cytochrome P450 family.</text>
</comment>
<evidence type="ECO:0000256" key="12">
    <source>
        <dbReference type="RuleBase" id="RU000461"/>
    </source>
</evidence>
<dbReference type="GO" id="GO:0016132">
    <property type="term" value="P:brassinosteroid biosynthetic process"/>
    <property type="evidence" value="ECO:0007669"/>
    <property type="project" value="TreeGrafter"/>
</dbReference>
<dbReference type="PANTHER" id="PTHR24286:SF44">
    <property type="entry name" value="3BETA,22ALPHA-DIHYDROXYSTEROID 3-DEHYDROGENASE"/>
    <property type="match status" value="1"/>
</dbReference>
<comment type="cofactor">
    <cofactor evidence="1">
        <name>heme</name>
        <dbReference type="ChEBI" id="CHEBI:30413"/>
    </cofactor>
</comment>
<evidence type="ECO:0000256" key="5">
    <source>
        <dbReference type="ARBA" id="ARBA00022692"/>
    </source>
</evidence>
<keyword evidence="15" id="KW-1185">Reference proteome</keyword>
<keyword evidence="7" id="KW-1133">Transmembrane helix</keyword>
<dbReference type="PANTHER" id="PTHR24286">
    <property type="entry name" value="CYTOCHROME P450 26"/>
    <property type="match status" value="1"/>
</dbReference>
<evidence type="ECO:0000256" key="4">
    <source>
        <dbReference type="ARBA" id="ARBA00022617"/>
    </source>
</evidence>
<dbReference type="GO" id="GO:0004497">
    <property type="term" value="F:monooxygenase activity"/>
    <property type="evidence" value="ECO:0007669"/>
    <property type="project" value="UniProtKB-KW"/>
</dbReference>
<evidence type="ECO:0000256" key="13">
    <source>
        <dbReference type="SAM" id="SignalP"/>
    </source>
</evidence>
<dbReference type="GO" id="GO:0005506">
    <property type="term" value="F:iron ion binding"/>
    <property type="evidence" value="ECO:0007669"/>
    <property type="project" value="InterPro"/>
</dbReference>
<reference evidence="14" key="1">
    <citation type="submission" date="2018-01" db="EMBL/GenBank/DDBJ databases">
        <authorList>
            <person name="Mao J.F."/>
        </authorList>
    </citation>
    <scope>NUCLEOTIDE SEQUENCE</scope>
    <source>
        <strain evidence="14">Huo1</strain>
        <tissue evidence="14">Leaf</tissue>
    </source>
</reference>
<dbReference type="GO" id="GO:0016705">
    <property type="term" value="F:oxidoreductase activity, acting on paired donors, with incorporation or reduction of molecular oxygen"/>
    <property type="evidence" value="ECO:0007669"/>
    <property type="project" value="InterPro"/>
</dbReference>
<keyword evidence="11" id="KW-0472">Membrane</keyword>
<evidence type="ECO:0000256" key="9">
    <source>
        <dbReference type="ARBA" id="ARBA00023004"/>
    </source>
</evidence>
<evidence type="ECO:0000256" key="7">
    <source>
        <dbReference type="ARBA" id="ARBA00022989"/>
    </source>
</evidence>
<dbReference type="EMBL" id="PNBA02000002">
    <property type="protein sequence ID" value="KAG6433275.1"/>
    <property type="molecule type" value="Genomic_DNA"/>
</dbReference>
<proteinExistence type="inferred from homology"/>
<dbReference type="GO" id="GO:0016125">
    <property type="term" value="P:sterol metabolic process"/>
    <property type="evidence" value="ECO:0007669"/>
    <property type="project" value="TreeGrafter"/>
</dbReference>
<organism evidence="14">
    <name type="scientific">Salvia splendens</name>
    <name type="common">Scarlet sage</name>
    <dbReference type="NCBI Taxonomy" id="180675"/>
    <lineage>
        <taxon>Eukaryota</taxon>
        <taxon>Viridiplantae</taxon>
        <taxon>Streptophyta</taxon>
        <taxon>Embryophyta</taxon>
        <taxon>Tracheophyta</taxon>
        <taxon>Spermatophyta</taxon>
        <taxon>Magnoliopsida</taxon>
        <taxon>eudicotyledons</taxon>
        <taxon>Gunneridae</taxon>
        <taxon>Pentapetalae</taxon>
        <taxon>asterids</taxon>
        <taxon>lamiids</taxon>
        <taxon>Lamiales</taxon>
        <taxon>Lamiaceae</taxon>
        <taxon>Nepetoideae</taxon>
        <taxon>Mentheae</taxon>
        <taxon>Salviinae</taxon>
        <taxon>Salvia</taxon>
        <taxon>Salvia subgen. Calosphace</taxon>
        <taxon>core Calosphace</taxon>
    </lineage>
</organism>
<evidence type="ECO:0000256" key="10">
    <source>
        <dbReference type="ARBA" id="ARBA00023033"/>
    </source>
</evidence>
<comment type="caution">
    <text evidence="14">The sequence shown here is derived from an EMBL/GenBank/DDBJ whole genome shotgun (WGS) entry which is preliminary data.</text>
</comment>
<keyword evidence="8 12" id="KW-0560">Oxidoreductase</keyword>
<evidence type="ECO:0000256" key="6">
    <source>
        <dbReference type="ARBA" id="ARBA00022723"/>
    </source>
</evidence>
<dbReference type="AlphaFoldDB" id="A0A8X8YI10"/>
<keyword evidence="9 12" id="KW-0408">Iron</keyword>
<protein>
    <submittedName>
        <fullName evidence="14">Uncharacterized protein</fullName>
    </submittedName>
</protein>
<evidence type="ECO:0000256" key="1">
    <source>
        <dbReference type="ARBA" id="ARBA00001971"/>
    </source>
</evidence>
<evidence type="ECO:0000313" key="14">
    <source>
        <dbReference type="EMBL" id="KAG6433275.1"/>
    </source>
</evidence>
<dbReference type="InterPro" id="IPR036396">
    <property type="entry name" value="Cyt_P450_sf"/>
</dbReference>
<keyword evidence="6 12" id="KW-0479">Metal-binding</keyword>
<dbReference type="GO" id="GO:0010268">
    <property type="term" value="P:brassinosteroid homeostasis"/>
    <property type="evidence" value="ECO:0007669"/>
    <property type="project" value="TreeGrafter"/>
</dbReference>
<dbReference type="GO" id="GO:0020037">
    <property type="term" value="F:heme binding"/>
    <property type="evidence" value="ECO:0007669"/>
    <property type="project" value="InterPro"/>
</dbReference>